<dbReference type="InterPro" id="IPR000073">
    <property type="entry name" value="AB_hydrolase_1"/>
</dbReference>
<dbReference type="InterPro" id="IPR029058">
    <property type="entry name" value="AB_hydrolase_fold"/>
</dbReference>
<evidence type="ECO:0000313" key="2">
    <source>
        <dbReference type="EMBL" id="TDN57068.1"/>
    </source>
</evidence>
<feature type="domain" description="AB hydrolase-1" evidence="1">
    <location>
        <begin position="30"/>
        <end position="133"/>
    </location>
</feature>
<comment type="caution">
    <text evidence="2">The sequence shown here is derived from an EMBL/GenBank/DDBJ whole genome shotgun (WGS) entry which is preliminary data.</text>
</comment>
<organism evidence="2 3">
    <name type="scientific">Azoarcus indigens</name>
    <dbReference type="NCBI Taxonomy" id="29545"/>
    <lineage>
        <taxon>Bacteria</taxon>
        <taxon>Pseudomonadati</taxon>
        <taxon>Pseudomonadota</taxon>
        <taxon>Betaproteobacteria</taxon>
        <taxon>Rhodocyclales</taxon>
        <taxon>Zoogloeaceae</taxon>
        <taxon>Azoarcus</taxon>
    </lineage>
</organism>
<sequence length="260" mass="28597">MTYRDTWIEGPKGRLFVRTWSPQALTRQAPIILLHDSLGCVQLWRGLPEALARATGRQVVAYDRLGFGESAAHPGKLGLDFINAEAEGDFDALRSQLDLEHFVLLGHSVGGCVAINCAARFGTQCVALLTLAAQVFVEDVTLQGIRAAKTLFEDPKQLERLRKYHGDKAQWVLDAWTGSWLHPAFSAWSHEAVLPQVKCPTLVIHGVEDEYGSAAHARLIAERVAGPVQLEIQPGTGHFPHRENEAAVVETLARFIQPLA</sequence>
<evidence type="ECO:0000313" key="3">
    <source>
        <dbReference type="Proteomes" id="UP000295129"/>
    </source>
</evidence>
<proteinExistence type="predicted"/>
<accession>A0A4R6EHP6</accession>
<dbReference type="OrthoDB" id="135231at2"/>
<protein>
    <submittedName>
        <fullName evidence="2">Pimeloyl-ACP methyl ester carboxylesterase</fullName>
    </submittedName>
</protein>
<dbReference type="PANTHER" id="PTHR43689:SF8">
    <property type="entry name" value="ALPHA_BETA-HYDROLASES SUPERFAMILY PROTEIN"/>
    <property type="match status" value="1"/>
</dbReference>
<dbReference type="Pfam" id="PF00561">
    <property type="entry name" value="Abhydrolase_1"/>
    <property type="match status" value="1"/>
</dbReference>
<dbReference type="Proteomes" id="UP000295129">
    <property type="component" value="Unassembled WGS sequence"/>
</dbReference>
<keyword evidence="3" id="KW-1185">Reference proteome</keyword>
<dbReference type="EMBL" id="SNVV01000001">
    <property type="protein sequence ID" value="TDN57068.1"/>
    <property type="molecule type" value="Genomic_DNA"/>
</dbReference>
<dbReference type="RefSeq" id="WP_133587912.1">
    <property type="nucleotide sequence ID" value="NZ_SNVV01000001.1"/>
</dbReference>
<dbReference type="PANTHER" id="PTHR43689">
    <property type="entry name" value="HYDROLASE"/>
    <property type="match status" value="1"/>
</dbReference>
<reference evidence="2 3" key="1">
    <citation type="submission" date="2019-03" db="EMBL/GenBank/DDBJ databases">
        <title>Genomic Encyclopedia of Type Strains, Phase IV (KMG-IV): sequencing the most valuable type-strain genomes for metagenomic binning, comparative biology and taxonomic classification.</title>
        <authorList>
            <person name="Goeker M."/>
        </authorList>
    </citation>
    <scope>NUCLEOTIDE SEQUENCE [LARGE SCALE GENOMIC DNA]</scope>
    <source>
        <strain evidence="2 3">DSM 12121</strain>
    </source>
</reference>
<gene>
    <name evidence="2" type="ORF">C7389_101452</name>
</gene>
<dbReference type="AlphaFoldDB" id="A0A4R6EHP6"/>
<evidence type="ECO:0000259" key="1">
    <source>
        <dbReference type="Pfam" id="PF00561"/>
    </source>
</evidence>
<dbReference type="Gene3D" id="3.40.50.1820">
    <property type="entry name" value="alpha/beta hydrolase"/>
    <property type="match status" value="1"/>
</dbReference>
<name>A0A4R6EHP6_9RHOO</name>
<dbReference type="SUPFAM" id="SSF53474">
    <property type="entry name" value="alpha/beta-Hydrolases"/>
    <property type="match status" value="1"/>
</dbReference>